<dbReference type="EMBL" id="BAABZQ010000001">
    <property type="protein sequence ID" value="GAA6500116.1"/>
    <property type="molecule type" value="Genomic_DNA"/>
</dbReference>
<organism evidence="2 3">
    <name type="scientific">Blautia parvula</name>
    <dbReference type="NCBI Taxonomy" id="2877527"/>
    <lineage>
        <taxon>Bacteria</taxon>
        <taxon>Bacillati</taxon>
        <taxon>Bacillota</taxon>
        <taxon>Clostridia</taxon>
        <taxon>Lachnospirales</taxon>
        <taxon>Lachnospiraceae</taxon>
        <taxon>Blautia</taxon>
    </lineage>
</organism>
<keyword evidence="3" id="KW-1185">Reference proteome</keyword>
<dbReference type="Pfam" id="PF00126">
    <property type="entry name" value="HTH_1"/>
    <property type="match status" value="1"/>
</dbReference>
<dbReference type="Proteomes" id="UP001600941">
    <property type="component" value="Unassembled WGS sequence"/>
</dbReference>
<dbReference type="SUPFAM" id="SSF46785">
    <property type="entry name" value="Winged helix' DNA-binding domain"/>
    <property type="match status" value="1"/>
</dbReference>
<accession>A0ABQ0BUA8</accession>
<dbReference type="PANTHER" id="PTHR30432:SF1">
    <property type="entry name" value="DNA-BINDING TRANSCRIPTIONAL DUAL REGULATOR MODE"/>
    <property type="match status" value="1"/>
</dbReference>
<gene>
    <name evidence="2" type="ORF">K340107D12_29320</name>
</gene>
<comment type="caution">
    <text evidence="2">The sequence shown here is derived from an EMBL/GenBank/DDBJ whole genome shotgun (WGS) entry which is preliminary data.</text>
</comment>
<protein>
    <submittedName>
        <fullName evidence="2">LysR family transcriptional regulator</fullName>
    </submittedName>
</protein>
<dbReference type="InterPro" id="IPR000847">
    <property type="entry name" value="LysR_HTH_N"/>
</dbReference>
<dbReference type="RefSeq" id="WP_225305311.1">
    <property type="nucleotide sequence ID" value="NZ_AP031413.1"/>
</dbReference>
<sequence length="109" mass="12198">MKISMSLRLCNEEGEKIFGKGVAQLLRLIDKEGSLNAAAKKMGIAYSKAWKILHNAEEQLGFELVEKQSGGKNGGGSVLTPRGRSFLEKYEAFDRESGLIVEELFKKYW</sequence>
<evidence type="ECO:0000313" key="3">
    <source>
        <dbReference type="Proteomes" id="UP001600941"/>
    </source>
</evidence>
<dbReference type="Gene3D" id="1.10.10.10">
    <property type="entry name" value="Winged helix-like DNA-binding domain superfamily/Winged helix DNA-binding domain"/>
    <property type="match status" value="1"/>
</dbReference>
<dbReference type="InterPro" id="IPR036390">
    <property type="entry name" value="WH_DNA-bd_sf"/>
</dbReference>
<evidence type="ECO:0000313" key="2">
    <source>
        <dbReference type="EMBL" id="GAA6500116.1"/>
    </source>
</evidence>
<dbReference type="PANTHER" id="PTHR30432">
    <property type="entry name" value="TRANSCRIPTIONAL REGULATOR MODE"/>
    <property type="match status" value="1"/>
</dbReference>
<feature type="domain" description="HTH lysR-type" evidence="1">
    <location>
        <begin position="25"/>
        <end position="84"/>
    </location>
</feature>
<reference evidence="2 3" key="1">
    <citation type="submission" date="2024-04" db="EMBL/GenBank/DDBJ databases">
        <title>Defined microbial consortia suppress multidrug-resistant proinflammatory Enterobacteriaceae via ecological control.</title>
        <authorList>
            <person name="Furuichi M."/>
            <person name="Kawaguchi T."/>
            <person name="Pust M."/>
            <person name="Yasuma K."/>
            <person name="Plichta D."/>
            <person name="Hasegawa N."/>
            <person name="Ohya T."/>
            <person name="Bhattarai S."/>
            <person name="Sasajima S."/>
            <person name="Aoto Y."/>
            <person name="Tuganbaev T."/>
            <person name="Yaginuma M."/>
            <person name="Ueda M."/>
            <person name="Okahashi N."/>
            <person name="Amafuji K."/>
            <person name="Kiridooshi Y."/>
            <person name="Sugita K."/>
            <person name="Strazar M."/>
            <person name="Skelly A."/>
            <person name="Suda W."/>
            <person name="Hattori M."/>
            <person name="Nakamoto N."/>
            <person name="Caballero S."/>
            <person name="Norman J."/>
            <person name="Olle B."/>
            <person name="Tanoue T."/>
            <person name="Arita M."/>
            <person name="Bucci V."/>
            <person name="Atarashi K."/>
            <person name="Xavier R."/>
            <person name="Honda K."/>
        </authorList>
    </citation>
    <scope>NUCLEOTIDE SEQUENCE [LARGE SCALE GENOMIC DNA]</scope>
    <source>
        <strain evidence="3">k34-0107-D12</strain>
    </source>
</reference>
<name>A0ABQ0BUA8_9FIRM</name>
<evidence type="ECO:0000259" key="1">
    <source>
        <dbReference type="Pfam" id="PF00126"/>
    </source>
</evidence>
<dbReference type="InterPro" id="IPR051815">
    <property type="entry name" value="Molybdate_resp_trans_reg"/>
</dbReference>
<proteinExistence type="predicted"/>
<dbReference type="InterPro" id="IPR036388">
    <property type="entry name" value="WH-like_DNA-bd_sf"/>
</dbReference>